<evidence type="ECO:0000256" key="2">
    <source>
        <dbReference type="ARBA" id="ARBA00023125"/>
    </source>
</evidence>
<gene>
    <name evidence="5" type="ORF">KYD98_10135</name>
</gene>
<keyword evidence="2" id="KW-0238">DNA-binding</keyword>
<dbReference type="Proteomes" id="UP001519921">
    <property type="component" value="Unassembled WGS sequence"/>
</dbReference>
<keyword evidence="6" id="KW-1185">Reference proteome</keyword>
<dbReference type="EMBL" id="JAHXPT010000007">
    <property type="protein sequence ID" value="MBW6410452.1"/>
    <property type="molecule type" value="Genomic_DNA"/>
</dbReference>
<dbReference type="PROSITE" id="PS50995">
    <property type="entry name" value="HTH_MARR_2"/>
    <property type="match status" value="1"/>
</dbReference>
<keyword evidence="1" id="KW-0805">Transcription regulation</keyword>
<organism evidence="5 6">
    <name type="scientific">Clostridium weizhouense</name>
    <dbReference type="NCBI Taxonomy" id="2859781"/>
    <lineage>
        <taxon>Bacteria</taxon>
        <taxon>Bacillati</taxon>
        <taxon>Bacillota</taxon>
        <taxon>Clostridia</taxon>
        <taxon>Eubacteriales</taxon>
        <taxon>Clostridiaceae</taxon>
        <taxon>Clostridium</taxon>
    </lineage>
</organism>
<dbReference type="InterPro" id="IPR000835">
    <property type="entry name" value="HTH_MarR-typ"/>
</dbReference>
<evidence type="ECO:0000256" key="3">
    <source>
        <dbReference type="ARBA" id="ARBA00023163"/>
    </source>
</evidence>
<evidence type="ECO:0000256" key="1">
    <source>
        <dbReference type="ARBA" id="ARBA00023015"/>
    </source>
</evidence>
<feature type="domain" description="HTH marR-type" evidence="4">
    <location>
        <begin position="10"/>
        <end position="155"/>
    </location>
</feature>
<dbReference type="CDD" id="cd00090">
    <property type="entry name" value="HTH_ARSR"/>
    <property type="match status" value="1"/>
</dbReference>
<evidence type="ECO:0000313" key="5">
    <source>
        <dbReference type="EMBL" id="MBW6410452.1"/>
    </source>
</evidence>
<accession>A0ABS7AP54</accession>
<keyword evidence="3" id="KW-0804">Transcription</keyword>
<dbReference type="SUPFAM" id="SSF46785">
    <property type="entry name" value="Winged helix' DNA-binding domain"/>
    <property type="match status" value="1"/>
</dbReference>
<name>A0ABS7AP54_9CLOT</name>
<dbReference type="PANTHER" id="PTHR42756:SF1">
    <property type="entry name" value="TRANSCRIPTIONAL REPRESSOR OF EMRAB OPERON"/>
    <property type="match status" value="1"/>
</dbReference>
<dbReference type="SMART" id="SM00347">
    <property type="entry name" value="HTH_MARR"/>
    <property type="match status" value="1"/>
</dbReference>
<dbReference type="Pfam" id="PF01047">
    <property type="entry name" value="MarR"/>
    <property type="match status" value="1"/>
</dbReference>
<dbReference type="PRINTS" id="PR00598">
    <property type="entry name" value="HTHMARR"/>
</dbReference>
<dbReference type="InterPro" id="IPR036388">
    <property type="entry name" value="WH-like_DNA-bd_sf"/>
</dbReference>
<dbReference type="PANTHER" id="PTHR42756">
    <property type="entry name" value="TRANSCRIPTIONAL REGULATOR, MARR"/>
    <property type="match status" value="1"/>
</dbReference>
<dbReference type="InterPro" id="IPR036390">
    <property type="entry name" value="WH_DNA-bd_sf"/>
</dbReference>
<comment type="caution">
    <text evidence="5">The sequence shown here is derived from an EMBL/GenBank/DDBJ whole genome shotgun (WGS) entry which is preliminary data.</text>
</comment>
<dbReference type="RefSeq" id="WP_219779785.1">
    <property type="nucleotide sequence ID" value="NZ_JAHXPT010000007.1"/>
</dbReference>
<evidence type="ECO:0000313" key="6">
    <source>
        <dbReference type="Proteomes" id="UP001519921"/>
    </source>
</evidence>
<protein>
    <submittedName>
        <fullName evidence="5">MarR family transcriptional regulator</fullName>
    </submittedName>
</protein>
<evidence type="ECO:0000259" key="4">
    <source>
        <dbReference type="PROSITE" id="PS50995"/>
    </source>
</evidence>
<dbReference type="Gene3D" id="1.10.10.10">
    <property type="entry name" value="Winged helix-like DNA-binding domain superfamily/Winged helix DNA-binding domain"/>
    <property type="match status" value="1"/>
</dbReference>
<proteinExistence type="predicted"/>
<sequence>MHKQDLDKISDSLLTFLFLVRNNIFNTNDLIKNFPKPPKEVEDYMNKFPMPPSHTKVILYLHKSNSCPISQIANNLGISKSNMTPIIDKLIEYGLVKRYCDKNDRRILRVELTEKALDIFEEFRNAAKTKLASRIEVLNDDDLYTLSDCISKLYNIMKKIEKNKTD</sequence>
<reference evidence="5 6" key="1">
    <citation type="submission" date="2021-07" db="EMBL/GenBank/DDBJ databases">
        <title>Clostridium weizhouense sp. nov., an anaerobic bacterium isolated from activated sludge of Petroleum wastewater.</title>
        <authorList>
            <person name="Li Q."/>
        </authorList>
    </citation>
    <scope>NUCLEOTIDE SEQUENCE [LARGE SCALE GENOMIC DNA]</scope>
    <source>
        <strain evidence="5 6">YB-6</strain>
    </source>
</reference>
<dbReference type="InterPro" id="IPR011991">
    <property type="entry name" value="ArsR-like_HTH"/>
</dbReference>